<evidence type="ECO:0000313" key="1">
    <source>
        <dbReference type="EMBL" id="KAF2902302.1"/>
    </source>
</evidence>
<reference evidence="1" key="1">
    <citation type="submission" date="2019-08" db="EMBL/GenBank/DDBJ databases">
        <title>The genome of the North American firefly Photinus pyralis.</title>
        <authorList>
            <consortium name="Photinus pyralis genome working group"/>
            <person name="Fallon T.R."/>
            <person name="Sander Lower S.E."/>
            <person name="Weng J.-K."/>
        </authorList>
    </citation>
    <scope>NUCLEOTIDE SEQUENCE</scope>
    <source>
        <strain evidence="1">TRF0915ILg1</strain>
        <tissue evidence="1">Whole body</tissue>
    </source>
</reference>
<dbReference type="OrthoDB" id="6260144at2759"/>
<keyword evidence="2" id="KW-1185">Reference proteome</keyword>
<sequence>MFENLFTTLKNRANSLNDNIKSKSRRLTTSFDSLKNRIYNKTKPSTYYTITPKDEHDYFNNEYLSPRAYSIDNFNPDSPYESVNMEWVPYFPPTLDEHSIIDRFLRVVTINEDVT</sequence>
<dbReference type="AlphaFoldDB" id="A0A8K0DFR3"/>
<gene>
    <name evidence="1" type="ORF">ILUMI_03882</name>
</gene>
<dbReference type="Proteomes" id="UP000801492">
    <property type="component" value="Unassembled WGS sequence"/>
</dbReference>
<protein>
    <submittedName>
        <fullName evidence="1">Uncharacterized protein</fullName>
    </submittedName>
</protein>
<dbReference type="EMBL" id="VTPC01001342">
    <property type="protein sequence ID" value="KAF2902302.1"/>
    <property type="molecule type" value="Genomic_DNA"/>
</dbReference>
<evidence type="ECO:0000313" key="2">
    <source>
        <dbReference type="Proteomes" id="UP000801492"/>
    </source>
</evidence>
<proteinExistence type="predicted"/>
<comment type="caution">
    <text evidence="1">The sequence shown here is derived from an EMBL/GenBank/DDBJ whole genome shotgun (WGS) entry which is preliminary data.</text>
</comment>
<organism evidence="1 2">
    <name type="scientific">Ignelater luminosus</name>
    <name type="common">Cucubano</name>
    <name type="synonym">Pyrophorus luminosus</name>
    <dbReference type="NCBI Taxonomy" id="2038154"/>
    <lineage>
        <taxon>Eukaryota</taxon>
        <taxon>Metazoa</taxon>
        <taxon>Ecdysozoa</taxon>
        <taxon>Arthropoda</taxon>
        <taxon>Hexapoda</taxon>
        <taxon>Insecta</taxon>
        <taxon>Pterygota</taxon>
        <taxon>Neoptera</taxon>
        <taxon>Endopterygota</taxon>
        <taxon>Coleoptera</taxon>
        <taxon>Polyphaga</taxon>
        <taxon>Elateriformia</taxon>
        <taxon>Elateroidea</taxon>
        <taxon>Elateridae</taxon>
        <taxon>Agrypninae</taxon>
        <taxon>Pyrophorini</taxon>
        <taxon>Ignelater</taxon>
    </lineage>
</organism>
<accession>A0A8K0DFR3</accession>
<feature type="non-terminal residue" evidence="1">
    <location>
        <position position="115"/>
    </location>
</feature>
<name>A0A8K0DFR3_IGNLU</name>